<feature type="domain" description="PKS/mFAS DH" evidence="8">
    <location>
        <begin position="1584"/>
        <end position="1918"/>
    </location>
</feature>
<evidence type="ECO:0000256" key="5">
    <source>
        <dbReference type="SAM" id="MobiDB-lite"/>
    </source>
</evidence>
<dbReference type="SMART" id="SM00825">
    <property type="entry name" value="PKS_KS"/>
    <property type="match status" value="1"/>
</dbReference>
<dbReference type="InterPro" id="IPR020841">
    <property type="entry name" value="PKS_Beta-ketoAc_synthase_dom"/>
</dbReference>
<dbReference type="InterPro" id="IPR009081">
    <property type="entry name" value="PP-bd_ACP"/>
</dbReference>
<dbReference type="Gene3D" id="3.10.129.110">
    <property type="entry name" value="Polyketide synthase dehydratase"/>
    <property type="match status" value="1"/>
</dbReference>
<keyword evidence="2" id="KW-0597">Phosphoprotein</keyword>
<dbReference type="SUPFAM" id="SSF51735">
    <property type="entry name" value="NAD(P)-binding Rossmann-fold domains"/>
    <property type="match status" value="1"/>
</dbReference>
<dbReference type="PANTHER" id="PTHR43074">
    <property type="entry name" value="OMEGA-3 POLYUNSATURATED FATTY ACID SYNTHASE PFAB-RELATED"/>
    <property type="match status" value="1"/>
</dbReference>
<dbReference type="PROSITE" id="PS52004">
    <property type="entry name" value="KS3_2"/>
    <property type="match status" value="1"/>
</dbReference>
<dbReference type="SMART" id="SM00822">
    <property type="entry name" value="PKS_KR"/>
    <property type="match status" value="1"/>
</dbReference>
<dbReference type="InterPro" id="IPR016036">
    <property type="entry name" value="Malonyl_transacylase_ACP-bd"/>
</dbReference>
<dbReference type="Proteomes" id="UP000677082">
    <property type="component" value="Unassembled WGS sequence"/>
</dbReference>
<protein>
    <submittedName>
        <fullName evidence="9">Polyketide synthase</fullName>
    </submittedName>
</protein>
<evidence type="ECO:0000256" key="4">
    <source>
        <dbReference type="PROSITE-ProRule" id="PRU01363"/>
    </source>
</evidence>
<dbReference type="InterPro" id="IPR052568">
    <property type="entry name" value="PKS-FAS_Synthase"/>
</dbReference>
<dbReference type="InterPro" id="IPR001227">
    <property type="entry name" value="Ac_transferase_dom_sf"/>
</dbReference>
<comment type="caution">
    <text evidence="9">The sequence shown here is derived from an EMBL/GenBank/DDBJ whole genome shotgun (WGS) entry which is preliminary data.</text>
</comment>
<dbReference type="InterPro" id="IPR057326">
    <property type="entry name" value="KR_dom"/>
</dbReference>
<dbReference type="Gene3D" id="3.40.50.720">
    <property type="entry name" value="NAD(P)-binding Rossmann-like Domain"/>
    <property type="match status" value="1"/>
</dbReference>
<dbReference type="PANTHER" id="PTHR43074:SF1">
    <property type="entry name" value="BETA-KETOACYL SYNTHASE FAMILY PROTEIN-RELATED"/>
    <property type="match status" value="1"/>
</dbReference>
<dbReference type="InterPro" id="IPR016039">
    <property type="entry name" value="Thiolase-like"/>
</dbReference>
<dbReference type="SUPFAM" id="SSF53901">
    <property type="entry name" value="Thiolase-like"/>
    <property type="match status" value="1"/>
</dbReference>
<dbReference type="GO" id="GO:0006633">
    <property type="term" value="P:fatty acid biosynthetic process"/>
    <property type="evidence" value="ECO:0007669"/>
    <property type="project" value="InterPro"/>
</dbReference>
<dbReference type="InterPro" id="IPR049551">
    <property type="entry name" value="PKS_DH_C"/>
</dbReference>
<dbReference type="SMART" id="SM00827">
    <property type="entry name" value="PKS_AT"/>
    <property type="match status" value="1"/>
</dbReference>
<proteinExistence type="predicted"/>
<evidence type="ECO:0000259" key="7">
    <source>
        <dbReference type="PROSITE" id="PS52004"/>
    </source>
</evidence>
<evidence type="ECO:0000256" key="1">
    <source>
        <dbReference type="ARBA" id="ARBA00022450"/>
    </source>
</evidence>
<reference evidence="9 10" key="1">
    <citation type="submission" date="2021-03" db="EMBL/GenBank/DDBJ databases">
        <title>Whole genome shotgun sequence of Actinoplanes toevensis NBRC 105298.</title>
        <authorList>
            <person name="Komaki H."/>
            <person name="Tamura T."/>
        </authorList>
    </citation>
    <scope>NUCLEOTIDE SEQUENCE [LARGE SCALE GENOMIC DNA]</scope>
    <source>
        <strain evidence="9 10">NBRC 105298</strain>
    </source>
</reference>
<dbReference type="EMBL" id="BOQN01000021">
    <property type="protein sequence ID" value="GIM89940.1"/>
    <property type="molecule type" value="Genomic_DNA"/>
</dbReference>
<dbReference type="GO" id="GO:0004315">
    <property type="term" value="F:3-oxoacyl-[acyl-carrier-protein] synthase activity"/>
    <property type="evidence" value="ECO:0007669"/>
    <property type="project" value="InterPro"/>
</dbReference>
<dbReference type="InterPro" id="IPR016035">
    <property type="entry name" value="Acyl_Trfase/lysoPLipase"/>
</dbReference>
<dbReference type="RefSeq" id="WP_213005895.1">
    <property type="nucleotide sequence ID" value="NZ_BOQN01000021.1"/>
</dbReference>
<dbReference type="SUPFAM" id="SSF47336">
    <property type="entry name" value="ACP-like"/>
    <property type="match status" value="1"/>
</dbReference>
<feature type="region of interest" description="N-terminal hotdog fold" evidence="4">
    <location>
        <begin position="1584"/>
        <end position="1737"/>
    </location>
</feature>
<keyword evidence="3" id="KW-0808">Transferase</keyword>
<dbReference type="Pfam" id="PF14765">
    <property type="entry name" value="PS-DH"/>
    <property type="match status" value="1"/>
</dbReference>
<dbReference type="Gene3D" id="1.10.1200.10">
    <property type="entry name" value="ACP-like"/>
    <property type="match status" value="1"/>
</dbReference>
<dbReference type="Pfam" id="PF08659">
    <property type="entry name" value="KR"/>
    <property type="match status" value="1"/>
</dbReference>
<dbReference type="InterPro" id="IPR013968">
    <property type="entry name" value="PKS_KR"/>
</dbReference>
<dbReference type="Pfam" id="PF00109">
    <property type="entry name" value="ketoacyl-synt"/>
    <property type="match status" value="1"/>
</dbReference>
<dbReference type="CDD" id="cd00833">
    <property type="entry name" value="PKS"/>
    <property type="match status" value="1"/>
</dbReference>
<sequence>MEPIAVVGLAALMPGARDTTEFWRNIVAGRDLITEVPPGRWPADGFYDPDPATPDTTYSNRGAFLPDIEFDALAHGLPPATLGALDPAQLLGLTVADALLADLDRNLAAPPDRERVSVILGSSTLSRVGTMDARIQRPVWLAALRDEGIGEEEARRICDRIADRYVPWQEDSFPGLLSNVVAGRIANRLDLHGTNCTVDAACASSLAAVAAGANELALGQADLVVTGGVDVTNNPLMYVCFSKTPALSPTGDARPFAADADGTLLGEGLAMLGLKRLDAAERAGDRVYAVIRGLGTSSDGRGGAIYAPMATGQVRALRRAYDAAGYGPDTVGLVEAHGTATRAGDAAEFESLRRVFGDTGRPDSGWCALGSIKSQIGHTKAAAGAAGLVKAVLALHQQTLPPTIKVREPNPGLGIEGSPFYLNTVARPWTRRAAHARRASVSSFGFGGANFHLTLEENRNGNSPVRLPAGADELVLLSAGSPENLRADGGHFDAAEPYRLAVAASDAADRAEKLDRATEMIARRPGESFTLPGGVFYSCGPADPGRIAFLFPGQGSQYVGMGADFALALPAAQDVWDSTAGPELADVVFPPPVFGDDRRAAQERRLTDTRWAQPALAAHSLSLLAVLTSIGLAPDCVAGHSLGELVALHAAGVLDAASLLRLARHRGELLARIDAGAGTMLAVDADAGTVEAALKNDAWIANRNAPRQTVVSGTVAAIDDLQERLSADGITARRLAVSAAFHSPLMRSAETSMRDFLATLDLAAPRIDVYANEDAAIYDPSPAAIRRAVARHPGAPVRFHDQIEAMYAAGVRTFVEVGAGAVLTGLVGRILGDRAYAAVSLDRRGRNGVAALYEGLGRLAVHGVAMNLAGLPASPEPKAERPRMPMRVSGAGYVAPPPPRPVPEAVPPTFQEPATPMTQPPTPSFPTTASPATALPATAFPATALPAAAFPATALPPTAFPATGPSTAAPRAGAEWLAAVQEMQRQTAEAHMHFQRVLAESHQAFLQMAENTFAAFTGQPPQPDQFRLPAAPPTPVPPPPFRSPAFPSPSFSSPTSQRPAPQPPAFQPAAFQPPAFQPAAFQPPAVEPPPFESPGAYPPAPRPPAGPGTADEPVSLALLLSVVADKTGYPVDMLNGGMDLEADLGIDSIKKVEIFAAVRERAEGLPATDSAQMAQLFQARTLDDVMRGITAEPPLPGLPRLQVQPATAPACGLALAGLRDGPITVVDGGSGLAPAVVGQLRAYGISATAADQPAGDAYGVILLGGMAAEAGSAARLAFRAARAVAAGMAERGGVFVTVQDTGGCFGLVDPDPQRARFGGFAALTRTAAKEWPAVAAKAIDCERGGRGPDEVAAAIVAELLTGGPTLDVGLRADGTRWTPVQSAAPPRAADPRVTEKSVLVVSGGARGVTAAALLALAPARPRMLLLGRTELVDEPAFLGAARDEPSLTRLLAGRDRTAPPARLTAQVRTVLARREIRATLAGLERAGATARYAAVDVTDRAALDREFARVRREWGAVTGLVHGAGVLADKRIADKTDDQFDRVYATKVAGLGALLDATAADPLEVLCLFSSVAARFGNPGQCDYAMANEVLNQVALAEQRRRPSCRVRAIGWGPWEAGMVTAAHAAQFRALGVPLIPPAAGALAFVTELSTPGDVAQVLITGGDVAGAGPPRLVAEARTHGFLADHAPAGVPVLPLAMAVEWFAAAGHARYPGRSTALAGLRVLHRIELPGLADGGHRFTVEVTLADELRVGNHYRARLVAPEPPRTWATPAAMESYPESDVYRDAALFHGPRFQVLRQVLGLSPAGAEARVVGARAVDWPDVPWWTDPAAVDGALQTAVLWARHTTGYATLPMSVDAIHVHRPGPAPAPAALRCLVRAGAVAADVTRCDIALFDEDGEVRTELLGVGLIRRPDVAALGRP</sequence>
<comment type="caution">
    <text evidence="4">Lacks conserved residue(s) required for the propagation of feature annotation.</text>
</comment>
<feature type="domain" description="Carrier" evidence="6">
    <location>
        <begin position="1110"/>
        <end position="1193"/>
    </location>
</feature>
<feature type="compositionally biased region" description="Pro residues" evidence="5">
    <location>
        <begin position="1030"/>
        <end position="1042"/>
    </location>
</feature>
<dbReference type="PRINTS" id="PR01217">
    <property type="entry name" value="PRICHEXTENSN"/>
</dbReference>
<dbReference type="InterPro" id="IPR018201">
    <property type="entry name" value="Ketoacyl_synth_AS"/>
</dbReference>
<dbReference type="PROSITE" id="PS50075">
    <property type="entry name" value="CARRIER"/>
    <property type="match status" value="1"/>
</dbReference>
<dbReference type="Gene3D" id="3.40.47.10">
    <property type="match status" value="1"/>
</dbReference>
<feature type="region of interest" description="Disordered" evidence="5">
    <location>
        <begin position="1016"/>
        <end position="1112"/>
    </location>
</feature>
<evidence type="ECO:0000313" key="10">
    <source>
        <dbReference type="Proteomes" id="UP000677082"/>
    </source>
</evidence>
<feature type="compositionally biased region" description="Low complexity" evidence="5">
    <location>
        <begin position="1043"/>
        <end position="1059"/>
    </location>
</feature>
<dbReference type="InterPro" id="IPR049900">
    <property type="entry name" value="PKS_mFAS_DH"/>
</dbReference>
<dbReference type="Gene3D" id="3.40.366.10">
    <property type="entry name" value="Malonyl-Coenzyme A Acyl Carrier Protein, domain 2"/>
    <property type="match status" value="1"/>
</dbReference>
<feature type="region of interest" description="C-terminal hotdog fold" evidence="4">
    <location>
        <begin position="1773"/>
        <end position="1918"/>
    </location>
</feature>
<dbReference type="InterPro" id="IPR036291">
    <property type="entry name" value="NAD(P)-bd_dom_sf"/>
</dbReference>
<keyword evidence="1" id="KW-0596">Phosphopantetheine</keyword>
<evidence type="ECO:0000259" key="6">
    <source>
        <dbReference type="PROSITE" id="PS50075"/>
    </source>
</evidence>
<feature type="compositionally biased region" description="Low complexity" evidence="5">
    <location>
        <begin position="1067"/>
        <end position="1084"/>
    </location>
</feature>
<dbReference type="Pfam" id="PF00698">
    <property type="entry name" value="Acyl_transf_1"/>
    <property type="match status" value="1"/>
</dbReference>
<dbReference type="PROSITE" id="PS52019">
    <property type="entry name" value="PKS_MFAS_DH"/>
    <property type="match status" value="1"/>
</dbReference>
<evidence type="ECO:0000256" key="2">
    <source>
        <dbReference type="ARBA" id="ARBA00022553"/>
    </source>
</evidence>
<dbReference type="InterPro" id="IPR014043">
    <property type="entry name" value="Acyl_transferase_dom"/>
</dbReference>
<feature type="compositionally biased region" description="Pro residues" evidence="5">
    <location>
        <begin position="1085"/>
        <end position="1106"/>
    </location>
</feature>
<evidence type="ECO:0000256" key="3">
    <source>
        <dbReference type="ARBA" id="ARBA00022679"/>
    </source>
</evidence>
<dbReference type="InterPro" id="IPR014030">
    <property type="entry name" value="Ketoacyl_synth_N"/>
</dbReference>
<dbReference type="CDD" id="cd08953">
    <property type="entry name" value="KR_2_SDR_x"/>
    <property type="match status" value="1"/>
</dbReference>
<dbReference type="PROSITE" id="PS00606">
    <property type="entry name" value="KS3_1"/>
    <property type="match status" value="1"/>
</dbReference>
<organism evidence="9 10">
    <name type="scientific">Paractinoplanes toevensis</name>
    <dbReference type="NCBI Taxonomy" id="571911"/>
    <lineage>
        <taxon>Bacteria</taxon>
        <taxon>Bacillati</taxon>
        <taxon>Actinomycetota</taxon>
        <taxon>Actinomycetes</taxon>
        <taxon>Micromonosporales</taxon>
        <taxon>Micromonosporaceae</taxon>
        <taxon>Paractinoplanes</taxon>
    </lineage>
</organism>
<evidence type="ECO:0000259" key="8">
    <source>
        <dbReference type="PROSITE" id="PS52019"/>
    </source>
</evidence>
<dbReference type="Pfam" id="PF02801">
    <property type="entry name" value="Ketoacyl-synt_C"/>
    <property type="match status" value="1"/>
</dbReference>
<evidence type="ECO:0000313" key="9">
    <source>
        <dbReference type="EMBL" id="GIM89940.1"/>
    </source>
</evidence>
<accession>A0A919T6I3</accession>
<dbReference type="Pfam" id="PF16197">
    <property type="entry name" value="KAsynt_C_assoc"/>
    <property type="match status" value="1"/>
</dbReference>
<dbReference type="InterPro" id="IPR042104">
    <property type="entry name" value="PKS_dehydratase_sf"/>
</dbReference>
<dbReference type="InterPro" id="IPR014031">
    <property type="entry name" value="Ketoacyl_synth_C"/>
</dbReference>
<gene>
    <name evidence="9" type="ORF">Ato02nite_017330</name>
</gene>
<dbReference type="InterPro" id="IPR036736">
    <property type="entry name" value="ACP-like_sf"/>
</dbReference>
<name>A0A919T6I3_9ACTN</name>
<dbReference type="SUPFAM" id="SSF52151">
    <property type="entry name" value="FabD/lysophospholipase-like"/>
    <property type="match status" value="1"/>
</dbReference>
<keyword evidence="10" id="KW-1185">Reference proteome</keyword>
<dbReference type="SUPFAM" id="SSF55048">
    <property type="entry name" value="Probable ACP-binding domain of malonyl-CoA ACP transacylase"/>
    <property type="match status" value="1"/>
</dbReference>
<feature type="domain" description="Ketosynthase family 3 (KS3)" evidence="7">
    <location>
        <begin position="1"/>
        <end position="457"/>
    </location>
</feature>
<dbReference type="InterPro" id="IPR032821">
    <property type="entry name" value="PKS_assoc"/>
</dbReference>
<dbReference type="Gene3D" id="3.30.70.250">
    <property type="entry name" value="Malonyl-CoA ACP transacylase, ACP-binding"/>
    <property type="match status" value="1"/>
</dbReference>